<dbReference type="VEuPathDB" id="FungiDB:PV08_06604"/>
<dbReference type="STRING" id="91928.A0A0D2BRD4"/>
<dbReference type="EC" id="2.7.1.30" evidence="3"/>
<evidence type="ECO:0000259" key="11">
    <source>
        <dbReference type="Pfam" id="PF00370"/>
    </source>
</evidence>
<dbReference type="FunFam" id="3.30.420.40:FF:000085">
    <property type="entry name" value="Glycerol kinase 2"/>
    <property type="match status" value="1"/>
</dbReference>
<dbReference type="GeneID" id="27333687"/>
<evidence type="ECO:0000256" key="7">
    <source>
        <dbReference type="ARBA" id="ARBA00022798"/>
    </source>
</evidence>
<dbReference type="PROSITE" id="PS00933">
    <property type="entry name" value="FGGY_KINASES_1"/>
    <property type="match status" value="1"/>
</dbReference>
<dbReference type="GO" id="GO:0006641">
    <property type="term" value="P:triglyceride metabolic process"/>
    <property type="evidence" value="ECO:0007669"/>
    <property type="project" value="TreeGrafter"/>
</dbReference>
<dbReference type="PROSITE" id="PS00445">
    <property type="entry name" value="FGGY_KINASES_2"/>
    <property type="match status" value="1"/>
</dbReference>
<dbReference type="GO" id="GO:0004370">
    <property type="term" value="F:glycerol kinase activity"/>
    <property type="evidence" value="ECO:0007669"/>
    <property type="project" value="UniProtKB-EC"/>
</dbReference>
<evidence type="ECO:0000313" key="13">
    <source>
        <dbReference type="EMBL" id="KIW13824.1"/>
    </source>
</evidence>
<name>A0A0D2BRD4_9EURO</name>
<keyword evidence="8" id="KW-0067">ATP-binding</keyword>
<dbReference type="GO" id="GO:0005524">
    <property type="term" value="F:ATP binding"/>
    <property type="evidence" value="ECO:0007669"/>
    <property type="project" value="UniProtKB-KW"/>
</dbReference>
<dbReference type="CDD" id="cd07792">
    <property type="entry name" value="ASKHA_NBD_FGGY_GK1-3-like"/>
    <property type="match status" value="1"/>
</dbReference>
<sequence length="512" mass="55573">MGSVHEVFVGSIDQGTTSSRFLIFNKQGEPVASHQLEFKQIYPQPGWHEHDPLEIVAGVEECIDGAVKQFENQGHNINSIKAVGITNQRETTVVWDKETGEPLYNAIVWTDTRTQGLVRKLKQRLGADRLTDICGLPLSTYPSVGKLLWLLENEPKVQKAYERGTLAFGTIDAWLVFKLNGGTKRNIFVSDPSNASRTMFMNIKTLKYDESLIDFFRIDRTKVHFPKIVHSSDPSAYGSLASTVLKGVPITGCLGDQSAALVGQKGFTPGLGKNTYGTGSFILYNVGEKPVISTHGLLTTVAFDFGGNSKPMYALEGSIAVAGSSVKFLVDNFGFIENSSKISQLAETVDDNGGVTFVTAFSGLFAPYWIDDARGTIFGITAFTNRGHIARATLEATCFQTKAILVAMEKDSGHTLTELAVDGGMCNSDLTMQTQSDLISIPVKRPAMRETTALGAAIAAGLAVGVWDSIDELKAVNTEGVTTFKPAISKEESASRFARWEKAVEMSKGWAN</sequence>
<keyword evidence="4 10" id="KW-0808">Transferase</keyword>
<dbReference type="Pfam" id="PF00370">
    <property type="entry name" value="FGGY_N"/>
    <property type="match status" value="1"/>
</dbReference>
<evidence type="ECO:0000256" key="1">
    <source>
        <dbReference type="ARBA" id="ARBA00005190"/>
    </source>
</evidence>
<dbReference type="NCBIfam" id="TIGR01311">
    <property type="entry name" value="glycerol_kin"/>
    <property type="match status" value="1"/>
</dbReference>
<protein>
    <recommendedName>
        <fullName evidence="3">glycerol kinase</fullName>
        <ecNumber evidence="3">2.7.1.30</ecNumber>
    </recommendedName>
    <alternativeName>
        <fullName evidence="9">ATP:glycerol 3-phosphotransferase</fullName>
    </alternativeName>
</protein>
<evidence type="ECO:0000256" key="8">
    <source>
        <dbReference type="ARBA" id="ARBA00022840"/>
    </source>
</evidence>
<evidence type="ECO:0000256" key="9">
    <source>
        <dbReference type="ARBA" id="ARBA00043149"/>
    </source>
</evidence>
<dbReference type="GO" id="GO:0019563">
    <property type="term" value="P:glycerol catabolic process"/>
    <property type="evidence" value="ECO:0007669"/>
    <property type="project" value="UniProtKB-UniPathway"/>
</dbReference>
<dbReference type="GO" id="GO:0046167">
    <property type="term" value="P:glycerol-3-phosphate biosynthetic process"/>
    <property type="evidence" value="ECO:0007669"/>
    <property type="project" value="TreeGrafter"/>
</dbReference>
<keyword evidence="6 10" id="KW-0418">Kinase</keyword>
<dbReference type="RefSeq" id="XP_016234040.1">
    <property type="nucleotide sequence ID" value="XM_016380938.1"/>
</dbReference>
<evidence type="ECO:0000259" key="12">
    <source>
        <dbReference type="Pfam" id="PF02782"/>
    </source>
</evidence>
<proteinExistence type="inferred from homology"/>
<keyword evidence="5" id="KW-0547">Nucleotide-binding</keyword>
<organism evidence="13 14">
    <name type="scientific">Exophiala spinifera</name>
    <dbReference type="NCBI Taxonomy" id="91928"/>
    <lineage>
        <taxon>Eukaryota</taxon>
        <taxon>Fungi</taxon>
        <taxon>Dikarya</taxon>
        <taxon>Ascomycota</taxon>
        <taxon>Pezizomycotina</taxon>
        <taxon>Eurotiomycetes</taxon>
        <taxon>Chaetothyriomycetidae</taxon>
        <taxon>Chaetothyriales</taxon>
        <taxon>Herpotrichiellaceae</taxon>
        <taxon>Exophiala</taxon>
    </lineage>
</organism>
<evidence type="ECO:0000256" key="5">
    <source>
        <dbReference type="ARBA" id="ARBA00022741"/>
    </source>
</evidence>
<evidence type="ECO:0000256" key="4">
    <source>
        <dbReference type="ARBA" id="ARBA00022679"/>
    </source>
</evidence>
<evidence type="ECO:0000256" key="6">
    <source>
        <dbReference type="ARBA" id="ARBA00022777"/>
    </source>
</evidence>
<dbReference type="PIRSF" id="PIRSF000538">
    <property type="entry name" value="GlpK"/>
    <property type="match status" value="1"/>
</dbReference>
<dbReference type="InterPro" id="IPR042018">
    <property type="entry name" value="GK1-3_metazoan-type"/>
</dbReference>
<dbReference type="InterPro" id="IPR018484">
    <property type="entry name" value="FGGY_N"/>
</dbReference>
<dbReference type="Gene3D" id="3.30.420.40">
    <property type="match status" value="2"/>
</dbReference>
<evidence type="ECO:0000313" key="14">
    <source>
        <dbReference type="Proteomes" id="UP000053328"/>
    </source>
</evidence>
<dbReference type="Pfam" id="PF02782">
    <property type="entry name" value="FGGY_C"/>
    <property type="match status" value="1"/>
</dbReference>
<dbReference type="FunFam" id="3.30.420.40:FF:000086">
    <property type="entry name" value="Glycerol kinase"/>
    <property type="match status" value="1"/>
</dbReference>
<reference evidence="13 14" key="1">
    <citation type="submission" date="2015-01" db="EMBL/GenBank/DDBJ databases">
        <title>The Genome Sequence of Exophiala spinifera CBS89968.</title>
        <authorList>
            <consortium name="The Broad Institute Genomics Platform"/>
            <person name="Cuomo C."/>
            <person name="de Hoog S."/>
            <person name="Gorbushina A."/>
            <person name="Stielow B."/>
            <person name="Teixiera M."/>
            <person name="Abouelleil A."/>
            <person name="Chapman S.B."/>
            <person name="Priest M."/>
            <person name="Young S.K."/>
            <person name="Wortman J."/>
            <person name="Nusbaum C."/>
            <person name="Birren B."/>
        </authorList>
    </citation>
    <scope>NUCLEOTIDE SEQUENCE [LARGE SCALE GENOMIC DNA]</scope>
    <source>
        <strain evidence="13 14">CBS 89968</strain>
    </source>
</reference>
<dbReference type="HOGENOM" id="CLU_009281_2_2_1"/>
<dbReference type="PANTHER" id="PTHR10196:SF75">
    <property type="entry name" value="GLYCEROL KINASE"/>
    <property type="match status" value="1"/>
</dbReference>
<dbReference type="Proteomes" id="UP000053328">
    <property type="component" value="Unassembled WGS sequence"/>
</dbReference>
<dbReference type="AlphaFoldDB" id="A0A0D2BRD4"/>
<dbReference type="InterPro" id="IPR000577">
    <property type="entry name" value="Carb_kinase_FGGY"/>
</dbReference>
<dbReference type="OrthoDB" id="5422795at2759"/>
<feature type="domain" description="Carbohydrate kinase FGGY C-terminal" evidence="12">
    <location>
        <begin position="273"/>
        <end position="463"/>
    </location>
</feature>
<dbReference type="InterPro" id="IPR043129">
    <property type="entry name" value="ATPase_NBD"/>
</dbReference>
<dbReference type="InterPro" id="IPR005999">
    <property type="entry name" value="Glycerol_kin"/>
</dbReference>
<keyword evidence="7" id="KW-0319">Glycerol metabolism</keyword>
<dbReference type="GO" id="GO:0005739">
    <property type="term" value="C:mitochondrion"/>
    <property type="evidence" value="ECO:0007669"/>
    <property type="project" value="TreeGrafter"/>
</dbReference>
<dbReference type="UniPathway" id="UPA00618">
    <property type="reaction ID" value="UER00672"/>
</dbReference>
<keyword evidence="14" id="KW-1185">Reference proteome</keyword>
<evidence type="ECO:0000256" key="10">
    <source>
        <dbReference type="RuleBase" id="RU003733"/>
    </source>
</evidence>
<dbReference type="PANTHER" id="PTHR10196">
    <property type="entry name" value="SUGAR KINASE"/>
    <property type="match status" value="1"/>
</dbReference>
<feature type="domain" description="Carbohydrate kinase FGGY N-terminal" evidence="11">
    <location>
        <begin position="10"/>
        <end position="263"/>
    </location>
</feature>
<dbReference type="InterPro" id="IPR018483">
    <property type="entry name" value="Carb_kinase_FGGY_CS"/>
</dbReference>
<dbReference type="NCBIfam" id="NF000756">
    <property type="entry name" value="PRK00047.1"/>
    <property type="match status" value="1"/>
</dbReference>
<dbReference type="EMBL" id="KN847496">
    <property type="protein sequence ID" value="KIW13824.1"/>
    <property type="molecule type" value="Genomic_DNA"/>
</dbReference>
<accession>A0A0D2BRD4</accession>
<evidence type="ECO:0000256" key="3">
    <source>
        <dbReference type="ARBA" id="ARBA00012099"/>
    </source>
</evidence>
<dbReference type="SUPFAM" id="SSF53067">
    <property type="entry name" value="Actin-like ATPase domain"/>
    <property type="match status" value="2"/>
</dbReference>
<evidence type="ECO:0000256" key="2">
    <source>
        <dbReference type="ARBA" id="ARBA00009156"/>
    </source>
</evidence>
<gene>
    <name evidence="13" type="ORF">PV08_06604</name>
</gene>
<comment type="pathway">
    <text evidence="1">Polyol metabolism; glycerol degradation via glycerol kinase pathway; sn-glycerol 3-phosphate from glycerol: step 1/1.</text>
</comment>
<dbReference type="InterPro" id="IPR018485">
    <property type="entry name" value="FGGY_C"/>
</dbReference>
<comment type="similarity">
    <text evidence="2 10">Belongs to the FGGY kinase family.</text>
</comment>